<feature type="domain" description="VWFC" evidence="2">
    <location>
        <begin position="21"/>
        <end position="75"/>
    </location>
</feature>
<gene>
    <name evidence="3" type="ORF">SKAU_G00207270</name>
</gene>
<dbReference type="Pfam" id="PF00093">
    <property type="entry name" value="VWC"/>
    <property type="match status" value="1"/>
</dbReference>
<evidence type="ECO:0000313" key="4">
    <source>
        <dbReference type="Proteomes" id="UP001152622"/>
    </source>
</evidence>
<keyword evidence="1" id="KW-1133">Transmembrane helix</keyword>
<evidence type="ECO:0000259" key="2">
    <source>
        <dbReference type="SMART" id="SM00214"/>
    </source>
</evidence>
<dbReference type="AlphaFoldDB" id="A0A9Q1ISJ5"/>
<sequence length="235" mass="26817">MVYLLTQRLKRLEARLSKTDCTDEEGRERSSTERWKKNPCTTCECRDAQVTCFVETCPPAACPEAREAKRSMLSCVPDTADEHQPRSITRPCPPPTPSILQRPHWCSGHQPTQFPIFFNLSYFYLLFFPDFFFLVWFYLDPPGPKAASLRLPGFPVPLKQERVRYQFLNGCVGPSQPPQGTSVCGSHKVSFGACRFRCTVPQTLGQKRKESHCSEYEREVDRSPSAMLCYKAFSG</sequence>
<dbReference type="SMART" id="SM00214">
    <property type="entry name" value="VWC"/>
    <property type="match status" value="1"/>
</dbReference>
<proteinExistence type="predicted"/>
<feature type="transmembrane region" description="Helical" evidence="1">
    <location>
        <begin position="116"/>
        <end position="139"/>
    </location>
</feature>
<dbReference type="EMBL" id="JAINUF010000007">
    <property type="protein sequence ID" value="KAJ8353160.1"/>
    <property type="molecule type" value="Genomic_DNA"/>
</dbReference>
<dbReference type="SUPFAM" id="SSF57603">
    <property type="entry name" value="FnI-like domain"/>
    <property type="match status" value="1"/>
</dbReference>
<dbReference type="Gene3D" id="6.20.200.20">
    <property type="match status" value="1"/>
</dbReference>
<evidence type="ECO:0000313" key="3">
    <source>
        <dbReference type="EMBL" id="KAJ8353160.1"/>
    </source>
</evidence>
<keyword evidence="1" id="KW-0472">Membrane</keyword>
<reference evidence="3" key="1">
    <citation type="journal article" date="2023" name="Science">
        <title>Genome structures resolve the early diversification of teleost fishes.</title>
        <authorList>
            <person name="Parey E."/>
            <person name="Louis A."/>
            <person name="Montfort J."/>
            <person name="Bouchez O."/>
            <person name="Roques C."/>
            <person name="Iampietro C."/>
            <person name="Lluch J."/>
            <person name="Castinel A."/>
            <person name="Donnadieu C."/>
            <person name="Desvignes T."/>
            <person name="Floi Bucao C."/>
            <person name="Jouanno E."/>
            <person name="Wen M."/>
            <person name="Mejri S."/>
            <person name="Dirks R."/>
            <person name="Jansen H."/>
            <person name="Henkel C."/>
            <person name="Chen W.J."/>
            <person name="Zahm M."/>
            <person name="Cabau C."/>
            <person name="Klopp C."/>
            <person name="Thompson A.W."/>
            <person name="Robinson-Rechavi M."/>
            <person name="Braasch I."/>
            <person name="Lecointre G."/>
            <person name="Bobe J."/>
            <person name="Postlethwait J.H."/>
            <person name="Berthelot C."/>
            <person name="Roest Crollius H."/>
            <person name="Guiguen Y."/>
        </authorList>
    </citation>
    <scope>NUCLEOTIDE SEQUENCE</scope>
    <source>
        <strain evidence="3">WJC10195</strain>
    </source>
</reference>
<accession>A0A9Q1ISJ5</accession>
<keyword evidence="4" id="KW-1185">Reference proteome</keyword>
<comment type="caution">
    <text evidence="3">The sequence shown here is derived from an EMBL/GenBank/DDBJ whole genome shotgun (WGS) entry which is preliminary data.</text>
</comment>
<dbReference type="InterPro" id="IPR001007">
    <property type="entry name" value="VWF_dom"/>
</dbReference>
<protein>
    <recommendedName>
        <fullName evidence="2">VWFC domain-containing protein</fullName>
    </recommendedName>
</protein>
<dbReference type="OrthoDB" id="5976811at2759"/>
<name>A0A9Q1ISJ5_SYNKA</name>
<keyword evidence="1" id="KW-0812">Transmembrane</keyword>
<organism evidence="3 4">
    <name type="scientific">Synaphobranchus kaupii</name>
    <name type="common">Kaup's arrowtooth eel</name>
    <dbReference type="NCBI Taxonomy" id="118154"/>
    <lineage>
        <taxon>Eukaryota</taxon>
        <taxon>Metazoa</taxon>
        <taxon>Chordata</taxon>
        <taxon>Craniata</taxon>
        <taxon>Vertebrata</taxon>
        <taxon>Euteleostomi</taxon>
        <taxon>Actinopterygii</taxon>
        <taxon>Neopterygii</taxon>
        <taxon>Teleostei</taxon>
        <taxon>Anguilliformes</taxon>
        <taxon>Synaphobranchidae</taxon>
        <taxon>Synaphobranchus</taxon>
    </lineage>
</organism>
<dbReference type="Proteomes" id="UP001152622">
    <property type="component" value="Chromosome 7"/>
</dbReference>
<evidence type="ECO:0000256" key="1">
    <source>
        <dbReference type="SAM" id="Phobius"/>
    </source>
</evidence>